<reference evidence="3" key="1">
    <citation type="submission" date="2022-10" db="EMBL/GenBank/DDBJ databases">
        <authorList>
            <person name="Koch H."/>
        </authorList>
    </citation>
    <scope>NUCLEOTIDE SEQUENCE</scope>
    <source>
        <strain evidence="3">DNF</strain>
    </source>
</reference>
<proteinExistence type="predicted"/>
<dbReference type="Proteomes" id="UP001179121">
    <property type="component" value="Chromosome"/>
</dbReference>
<evidence type="ECO:0008006" key="5">
    <source>
        <dbReference type="Google" id="ProtNLM"/>
    </source>
</evidence>
<dbReference type="EMBL" id="OX365700">
    <property type="protein sequence ID" value="CAI4032081.1"/>
    <property type="molecule type" value="Genomic_DNA"/>
</dbReference>
<keyword evidence="4" id="KW-1185">Reference proteome</keyword>
<dbReference type="InterPro" id="IPR007433">
    <property type="entry name" value="DUF481"/>
</dbReference>
<protein>
    <recommendedName>
        <fullName evidence="5">DUF481 domain-containing protein</fullName>
    </recommendedName>
</protein>
<gene>
    <name evidence="3" type="ORF">DNFV4_02506</name>
</gene>
<dbReference type="Pfam" id="PF04338">
    <property type="entry name" value="DUF481"/>
    <property type="match status" value="1"/>
</dbReference>
<dbReference type="AlphaFoldDB" id="A0AA86MZU7"/>
<evidence type="ECO:0000256" key="2">
    <source>
        <dbReference type="SAM" id="Phobius"/>
    </source>
</evidence>
<sequence>MDSLNRGGELKPAALDDPGPASGVAKVREHPRSRRHLILLAVLPFFILIPATAFADVVLLKNGDRVSGKILKMESEQLEIDTAFAGKIRIGWGDIQSVRSDRPLALTFFASSSIPDGVGLRDGDRVIVTELDAEGPIRLSDVKAINVSDLYHRGNINLGGNVVSGNSNTQALNAAASYTLRQDRHRLQLDGKMNRGEANGELTAQNGAASGRYDYLLTRQMFLSGGQLLEHDRFQNLAVRSTATAALGYDFYDRQTRSLSVGAGPSLVYENFTTSPDTVVPSAMWFVRWYQEFRGGDVTLFHHHQGFRDLARDGGFRLNADQGIRVKVYGDLALNFEYDLRFNTKPAPGRKTVDTTAIFGLSYAFGD</sequence>
<evidence type="ECO:0000313" key="3">
    <source>
        <dbReference type="EMBL" id="CAI4032081.1"/>
    </source>
</evidence>
<evidence type="ECO:0000313" key="4">
    <source>
        <dbReference type="Proteomes" id="UP001179121"/>
    </source>
</evidence>
<name>A0AA86MZU7_9BACT</name>
<keyword evidence="2" id="KW-0472">Membrane</keyword>
<dbReference type="KEGG" id="nti:DNFV4_02506"/>
<organism evidence="3 4">
    <name type="scientific">Nitrospira tepida</name>
    <dbReference type="NCBI Taxonomy" id="2973512"/>
    <lineage>
        <taxon>Bacteria</taxon>
        <taxon>Pseudomonadati</taxon>
        <taxon>Nitrospirota</taxon>
        <taxon>Nitrospiria</taxon>
        <taxon>Nitrospirales</taxon>
        <taxon>Nitrospiraceae</taxon>
        <taxon>Nitrospira</taxon>
    </lineage>
</organism>
<feature type="transmembrane region" description="Helical" evidence="2">
    <location>
        <begin position="37"/>
        <end position="60"/>
    </location>
</feature>
<dbReference type="RefSeq" id="WP_289268830.1">
    <property type="nucleotide sequence ID" value="NZ_OX365700.1"/>
</dbReference>
<accession>A0AA86MZU7</accession>
<keyword evidence="2" id="KW-1133">Transmembrane helix</keyword>
<feature type="region of interest" description="Disordered" evidence="1">
    <location>
        <begin position="1"/>
        <end position="28"/>
    </location>
</feature>
<evidence type="ECO:0000256" key="1">
    <source>
        <dbReference type="SAM" id="MobiDB-lite"/>
    </source>
</evidence>
<keyword evidence="2" id="KW-0812">Transmembrane</keyword>